<dbReference type="AlphaFoldDB" id="A0A2G8LRQ9"/>
<proteinExistence type="predicted"/>
<dbReference type="Proteomes" id="UP000230750">
    <property type="component" value="Unassembled WGS sequence"/>
</dbReference>
<protein>
    <recommendedName>
        <fullName evidence="4">Peptidase A2 domain-containing protein</fullName>
    </recommendedName>
</protein>
<evidence type="ECO:0000313" key="3">
    <source>
        <dbReference type="Proteomes" id="UP000230750"/>
    </source>
</evidence>
<dbReference type="OrthoDB" id="8948907at2759"/>
<dbReference type="InterPro" id="IPR021109">
    <property type="entry name" value="Peptidase_aspartic_dom_sf"/>
</dbReference>
<feature type="region of interest" description="Disordered" evidence="1">
    <location>
        <begin position="1"/>
        <end position="20"/>
    </location>
</feature>
<dbReference type="CDD" id="cd00303">
    <property type="entry name" value="retropepsin_like"/>
    <property type="match status" value="1"/>
</dbReference>
<organism evidence="2 3">
    <name type="scientific">Stichopus japonicus</name>
    <name type="common">Sea cucumber</name>
    <dbReference type="NCBI Taxonomy" id="307972"/>
    <lineage>
        <taxon>Eukaryota</taxon>
        <taxon>Metazoa</taxon>
        <taxon>Echinodermata</taxon>
        <taxon>Eleutherozoa</taxon>
        <taxon>Echinozoa</taxon>
        <taxon>Holothuroidea</taxon>
        <taxon>Aspidochirotacea</taxon>
        <taxon>Aspidochirotida</taxon>
        <taxon>Stichopodidae</taxon>
        <taxon>Apostichopus</taxon>
    </lineage>
</organism>
<accession>A0A2G8LRQ9</accession>
<evidence type="ECO:0000313" key="2">
    <source>
        <dbReference type="EMBL" id="PIK62860.1"/>
    </source>
</evidence>
<gene>
    <name evidence="2" type="ORF">BSL78_00194</name>
</gene>
<evidence type="ECO:0000256" key="1">
    <source>
        <dbReference type="SAM" id="MobiDB-lite"/>
    </source>
</evidence>
<reference evidence="2 3" key="1">
    <citation type="journal article" date="2017" name="PLoS Biol.">
        <title>The sea cucumber genome provides insights into morphological evolution and visceral regeneration.</title>
        <authorList>
            <person name="Zhang X."/>
            <person name="Sun L."/>
            <person name="Yuan J."/>
            <person name="Sun Y."/>
            <person name="Gao Y."/>
            <person name="Zhang L."/>
            <person name="Li S."/>
            <person name="Dai H."/>
            <person name="Hamel J.F."/>
            <person name="Liu C."/>
            <person name="Yu Y."/>
            <person name="Liu S."/>
            <person name="Lin W."/>
            <person name="Guo K."/>
            <person name="Jin S."/>
            <person name="Xu P."/>
            <person name="Storey K.B."/>
            <person name="Huan P."/>
            <person name="Zhang T."/>
            <person name="Zhou Y."/>
            <person name="Zhang J."/>
            <person name="Lin C."/>
            <person name="Li X."/>
            <person name="Xing L."/>
            <person name="Huo D."/>
            <person name="Sun M."/>
            <person name="Wang L."/>
            <person name="Mercier A."/>
            <person name="Li F."/>
            <person name="Yang H."/>
            <person name="Xiang J."/>
        </authorList>
    </citation>
    <scope>NUCLEOTIDE SEQUENCE [LARGE SCALE GENOMIC DNA]</scope>
    <source>
        <strain evidence="2">Shaxun</strain>
        <tissue evidence="2">Muscle</tissue>
    </source>
</reference>
<dbReference type="Gene3D" id="2.40.70.10">
    <property type="entry name" value="Acid Proteases"/>
    <property type="match status" value="1"/>
</dbReference>
<evidence type="ECO:0008006" key="4">
    <source>
        <dbReference type="Google" id="ProtNLM"/>
    </source>
</evidence>
<sequence>MTEAQPLPRKEPIQPNPISHLTPKVHRELTKLVGRRCLIECNLNTVRETVLWDTGSQVSIINEDWWKRNLAKTPLRGLGELMYPDLDLQMANGNPLPYLGWIEITVTLAPGQDFLVPFLVTPDNLSEPILGFNVIEEIINSTATNTQDAMETIFSQLKSNQVTKLIALIRNNDPEYVCPIKVGKQNVVVPKGQSINVRCQVHAGPIQKQMVTVFDSRAGRTLATGIECA</sequence>
<name>A0A2G8LRQ9_STIJA</name>
<keyword evidence="3" id="KW-1185">Reference proteome</keyword>
<comment type="caution">
    <text evidence="2">The sequence shown here is derived from an EMBL/GenBank/DDBJ whole genome shotgun (WGS) entry which is preliminary data.</text>
</comment>
<dbReference type="STRING" id="307972.A0A2G8LRQ9"/>
<dbReference type="EMBL" id="MRZV01000004">
    <property type="protein sequence ID" value="PIK62860.1"/>
    <property type="molecule type" value="Genomic_DNA"/>
</dbReference>
<dbReference type="SUPFAM" id="SSF50630">
    <property type="entry name" value="Acid proteases"/>
    <property type="match status" value="1"/>
</dbReference>